<dbReference type="EMBL" id="JANBVO010000002">
    <property type="protein sequence ID" value="KAJ9156098.1"/>
    <property type="molecule type" value="Genomic_DNA"/>
</dbReference>
<organism evidence="1 2">
    <name type="scientific">Pleurostoma richardsiae</name>
    <dbReference type="NCBI Taxonomy" id="41990"/>
    <lineage>
        <taxon>Eukaryota</taxon>
        <taxon>Fungi</taxon>
        <taxon>Dikarya</taxon>
        <taxon>Ascomycota</taxon>
        <taxon>Pezizomycotina</taxon>
        <taxon>Sordariomycetes</taxon>
        <taxon>Sordariomycetidae</taxon>
        <taxon>Calosphaeriales</taxon>
        <taxon>Pleurostomataceae</taxon>
        <taxon>Pleurostoma</taxon>
    </lineage>
</organism>
<evidence type="ECO:0000313" key="2">
    <source>
        <dbReference type="Proteomes" id="UP001174694"/>
    </source>
</evidence>
<comment type="caution">
    <text evidence="1">The sequence shown here is derived from an EMBL/GenBank/DDBJ whole genome shotgun (WGS) entry which is preliminary data.</text>
</comment>
<evidence type="ECO:0000313" key="1">
    <source>
        <dbReference type="EMBL" id="KAJ9156098.1"/>
    </source>
</evidence>
<sequence length="221" mass="25297">MVLRFIEEKTDRLVASQASGEFANDTLGHIGRVQALLVYSVIRLFDGDIRQRHLAEQYLPVLQDWTQQMLEHTSQAASDGTLLLCNALTNYTPQLTSDFPIPYPISPEQLLWHAWILSESVRRTWYISMFVLSGYELLKTGTGPCHGSMKLTTRRGVWDATTASAWTKLCAERSIGFAHRNDTEKFMTERRMDEVDEFTLALMEVDFGPEGMERWQLANEC</sequence>
<name>A0AA38VWQ8_9PEZI</name>
<accession>A0AA38VWQ8</accession>
<dbReference type="AlphaFoldDB" id="A0AA38VWQ8"/>
<proteinExistence type="predicted"/>
<keyword evidence="2" id="KW-1185">Reference proteome</keyword>
<reference evidence="1" key="1">
    <citation type="submission" date="2022-07" db="EMBL/GenBank/DDBJ databases">
        <title>Fungi with potential for degradation of polypropylene.</title>
        <authorList>
            <person name="Gostincar C."/>
        </authorList>
    </citation>
    <scope>NUCLEOTIDE SEQUENCE</scope>
    <source>
        <strain evidence="1">EXF-13308</strain>
    </source>
</reference>
<gene>
    <name evidence="1" type="ORF">NKR23_g1103</name>
</gene>
<protein>
    <submittedName>
        <fullName evidence="1">Uncharacterized protein</fullName>
    </submittedName>
</protein>
<dbReference type="Proteomes" id="UP001174694">
    <property type="component" value="Unassembled WGS sequence"/>
</dbReference>